<proteinExistence type="predicted"/>
<feature type="region of interest" description="Disordered" evidence="1">
    <location>
        <begin position="400"/>
        <end position="430"/>
    </location>
</feature>
<feature type="region of interest" description="Disordered" evidence="1">
    <location>
        <begin position="296"/>
        <end position="315"/>
    </location>
</feature>
<gene>
    <name evidence="2" type="ORF">OC846_004191</name>
</gene>
<name>A0AAN6GN85_9BASI</name>
<organism evidence="2 3">
    <name type="scientific">Tilletia horrida</name>
    <dbReference type="NCBI Taxonomy" id="155126"/>
    <lineage>
        <taxon>Eukaryota</taxon>
        <taxon>Fungi</taxon>
        <taxon>Dikarya</taxon>
        <taxon>Basidiomycota</taxon>
        <taxon>Ustilaginomycotina</taxon>
        <taxon>Exobasidiomycetes</taxon>
        <taxon>Tilletiales</taxon>
        <taxon>Tilletiaceae</taxon>
        <taxon>Tilletia</taxon>
    </lineage>
</organism>
<accession>A0AAN6GN85</accession>
<feature type="compositionally biased region" description="Low complexity" evidence="1">
    <location>
        <begin position="46"/>
        <end position="65"/>
    </location>
</feature>
<evidence type="ECO:0000313" key="2">
    <source>
        <dbReference type="EMBL" id="KAK0549171.1"/>
    </source>
</evidence>
<dbReference type="EMBL" id="JAPDMZ010000119">
    <property type="protein sequence ID" value="KAK0549171.1"/>
    <property type="molecule type" value="Genomic_DNA"/>
</dbReference>
<feature type="region of interest" description="Disordered" evidence="1">
    <location>
        <begin position="446"/>
        <end position="466"/>
    </location>
</feature>
<comment type="caution">
    <text evidence="2">The sequence shown here is derived from an EMBL/GenBank/DDBJ whole genome shotgun (WGS) entry which is preliminary data.</text>
</comment>
<dbReference type="AlphaFoldDB" id="A0AAN6GN85"/>
<feature type="region of interest" description="Disordered" evidence="1">
    <location>
        <begin position="39"/>
        <end position="65"/>
    </location>
</feature>
<sequence length="466" mass="50510">MDSSSEAGHELLAQCRKPSDFARVAHTLLTSCQLVVQQRDSPNLPPSSSFSSSSSSSSSSTLPSSQPEYRRFVLSDVEFYHFAPDSNHPDPFAHAHDSQVHSGTWYFHAAGSGDGFKEGSYKGLDVTFGAAQSRSGILIRRMAEVKQGARGPVIDGPSLLCDAVLAPLGFSKVRDLVVWLRSHPSGCGLDAFHPQSPLRLELPTDPPLPNPIGTSQSAALTPKLASLDTLDLKQIWACPRHGLSLRKATHVDQAHLRLRLEYVAKPYRFLSARPKNGAINLAYGILQDLLDEHGDVASSSASSTPDKTKSARTSLDQFGPAIARRMYPELFNTPSAAAAGSNTAAQTRALRTVSGFLEHFERGRSKHPTAFAGSNMPTTKEVGELYGSLLDWDGHIAIKNGQKHKSSTEAASSKGKKRKHEDEGNELHAGQQVVTTFRYWVKAKGAAKESGTTELSPRALRALRRQ</sequence>
<reference evidence="2" key="1">
    <citation type="journal article" date="2023" name="PhytoFront">
        <title>Draft Genome Resources of Seven Strains of Tilletia horrida, Causal Agent of Kernel Smut of Rice.</title>
        <authorList>
            <person name="Khanal S."/>
            <person name="Antony Babu S."/>
            <person name="Zhou X.G."/>
        </authorList>
    </citation>
    <scope>NUCLEOTIDE SEQUENCE</scope>
    <source>
        <strain evidence="2">TX6</strain>
    </source>
</reference>
<feature type="compositionally biased region" description="Polar residues" evidence="1">
    <location>
        <begin position="297"/>
        <end position="315"/>
    </location>
</feature>
<protein>
    <submittedName>
        <fullName evidence="2">Uncharacterized protein</fullName>
    </submittedName>
</protein>
<evidence type="ECO:0000313" key="3">
    <source>
        <dbReference type="Proteomes" id="UP001176517"/>
    </source>
</evidence>
<keyword evidence="3" id="KW-1185">Reference proteome</keyword>
<evidence type="ECO:0000256" key="1">
    <source>
        <dbReference type="SAM" id="MobiDB-lite"/>
    </source>
</evidence>
<dbReference type="Proteomes" id="UP001176517">
    <property type="component" value="Unassembled WGS sequence"/>
</dbReference>